<dbReference type="AlphaFoldDB" id="A0A427Y350"/>
<sequence length="168" mass="17673">MSGRSMTSSTSVLSKTYVLIGIPDMGGLGVEERKRVTFGVELAARPEFLLFVEEPTSGLDSQMPTRSSPSSCASLGCPDSPSSAPPSGDLFEMFDAVLFLVPGGKTVYAGETGPGAQAVCKYFGRLGAPCPLNANPAEYILGTVAPVGGSKIDWPRLWRESPEAKQLL</sequence>
<dbReference type="OrthoDB" id="245989at2759"/>
<evidence type="ECO:0000256" key="3">
    <source>
        <dbReference type="SAM" id="MobiDB-lite"/>
    </source>
</evidence>
<dbReference type="Proteomes" id="UP000279259">
    <property type="component" value="Unassembled WGS sequence"/>
</dbReference>
<dbReference type="InterPro" id="IPR043926">
    <property type="entry name" value="ABCG_dom"/>
</dbReference>
<evidence type="ECO:0000313" key="6">
    <source>
        <dbReference type="Proteomes" id="UP000279259"/>
    </source>
</evidence>
<gene>
    <name evidence="5" type="ORF">EHS25_004926</name>
</gene>
<evidence type="ECO:0000256" key="1">
    <source>
        <dbReference type="ARBA" id="ARBA00022448"/>
    </source>
</evidence>
<proteinExistence type="predicted"/>
<keyword evidence="1" id="KW-0813">Transport</keyword>
<name>A0A427Y350_9TREE</name>
<dbReference type="PANTHER" id="PTHR19241">
    <property type="entry name" value="ATP-BINDING CASSETTE TRANSPORTER"/>
    <property type="match status" value="1"/>
</dbReference>
<reference evidence="5 6" key="1">
    <citation type="submission" date="2018-11" db="EMBL/GenBank/DDBJ databases">
        <title>Genome sequence of Saitozyma podzolica DSM 27192.</title>
        <authorList>
            <person name="Aliyu H."/>
            <person name="Gorte O."/>
            <person name="Ochsenreither K."/>
        </authorList>
    </citation>
    <scope>NUCLEOTIDE SEQUENCE [LARGE SCALE GENOMIC DNA]</scope>
    <source>
        <strain evidence="5 6">DSM 27192</strain>
    </source>
</reference>
<comment type="caution">
    <text evidence="5">The sequence shown here is derived from an EMBL/GenBank/DDBJ whole genome shotgun (WGS) entry which is preliminary data.</text>
</comment>
<feature type="domain" description="ABC transporter family G" evidence="4">
    <location>
        <begin position="86"/>
        <end position="141"/>
    </location>
</feature>
<evidence type="ECO:0000313" key="5">
    <source>
        <dbReference type="EMBL" id="RSH85530.1"/>
    </source>
</evidence>
<evidence type="ECO:0000259" key="4">
    <source>
        <dbReference type="Pfam" id="PF19055"/>
    </source>
</evidence>
<accession>A0A427Y350</accession>
<protein>
    <recommendedName>
        <fullName evidence="4">ABC transporter family G domain-containing protein</fullName>
    </recommendedName>
</protein>
<dbReference type="GO" id="GO:0140359">
    <property type="term" value="F:ABC-type transporter activity"/>
    <property type="evidence" value="ECO:0007669"/>
    <property type="project" value="InterPro"/>
</dbReference>
<keyword evidence="2" id="KW-0472">Membrane</keyword>
<organism evidence="5 6">
    <name type="scientific">Saitozyma podzolica</name>
    <dbReference type="NCBI Taxonomy" id="1890683"/>
    <lineage>
        <taxon>Eukaryota</taxon>
        <taxon>Fungi</taxon>
        <taxon>Dikarya</taxon>
        <taxon>Basidiomycota</taxon>
        <taxon>Agaricomycotina</taxon>
        <taxon>Tremellomycetes</taxon>
        <taxon>Tremellales</taxon>
        <taxon>Trimorphomycetaceae</taxon>
        <taxon>Saitozyma</taxon>
    </lineage>
</organism>
<keyword evidence="6" id="KW-1185">Reference proteome</keyword>
<evidence type="ECO:0000256" key="2">
    <source>
        <dbReference type="ARBA" id="ARBA00023136"/>
    </source>
</evidence>
<dbReference type="Pfam" id="PF19055">
    <property type="entry name" value="ABC2_membrane_7"/>
    <property type="match status" value="1"/>
</dbReference>
<dbReference type="EMBL" id="RSCD01000020">
    <property type="protein sequence ID" value="RSH85530.1"/>
    <property type="molecule type" value="Genomic_DNA"/>
</dbReference>
<feature type="region of interest" description="Disordered" evidence="3">
    <location>
        <begin position="57"/>
        <end position="84"/>
    </location>
</feature>
<feature type="compositionally biased region" description="Polar residues" evidence="3">
    <location>
        <begin position="58"/>
        <end position="73"/>
    </location>
</feature>
<dbReference type="STRING" id="1890683.A0A427Y350"/>